<evidence type="ECO:0000313" key="2">
    <source>
        <dbReference type="Proteomes" id="UP000594014"/>
    </source>
</evidence>
<sequence>MPVKGSLKYWWSMENNKPITIENKSLYKTLIRVALPIALQSLIASSLSLVDNLMVGSLGEVELAAVGLSSQFFFVHWGVMFGFVSGSAAFMAQYWGRQDLKSMRRVTGFAVVLCFGISMLFFIPAMFFPHYVLRIFTDIPEAVELGQHYLRTAAICFLTLSVTIPFTAVLRTTQQTALPMKISMVVFSTNTFLNYLFIFGSFGAPKLGVTGAALATALSRVLELILVLYVVFGKKNLVAGRLNEFFGWHRPMVAKIMVTAVPVMINEAMWSLGMAAYNAAYGRMGITEFAAIQASNTLNTLFILAIFSLGDALLILVGQRIGMGQMDYAYALAKRLLRIGILVGIASGTLLILSSQLIVRLFNFTPQGQMYAFLIISVYGLFMPVKIYSGLNIVGTMRCGGDTRFAMFIEVGSVWLIGVPLVFLGALYLHLPIYFVVLMAQTEEVIKVIICHKRFRSKKWLNNLVHDI</sequence>
<protein>
    <submittedName>
        <fullName evidence="1">MATE family efflux transporter</fullName>
    </submittedName>
</protein>
<dbReference type="Proteomes" id="UP000594014">
    <property type="component" value="Chromosome"/>
</dbReference>
<proteinExistence type="predicted"/>
<evidence type="ECO:0000313" key="1">
    <source>
        <dbReference type="EMBL" id="QOX64565.1"/>
    </source>
</evidence>
<reference evidence="1" key="1">
    <citation type="submission" date="2019-08" db="EMBL/GenBank/DDBJ databases">
        <title>Genome sequence of Clostridiales bacterium MT110.</title>
        <authorList>
            <person name="Cao J."/>
        </authorList>
    </citation>
    <scope>NUCLEOTIDE SEQUENCE</scope>
    <source>
        <strain evidence="1">MT110</strain>
    </source>
</reference>
<keyword evidence="2" id="KW-1185">Reference proteome</keyword>
<accession>A0ACD1ADI8</accession>
<gene>
    <name evidence="1" type="ORF">FRZ06_15055</name>
</gene>
<name>A0ACD1ADI8_9FIRM</name>
<dbReference type="EMBL" id="CP042469">
    <property type="protein sequence ID" value="QOX64565.1"/>
    <property type="molecule type" value="Genomic_DNA"/>
</dbReference>
<organism evidence="1 2">
    <name type="scientific">Anoxybacterium hadale</name>
    <dbReference type="NCBI Taxonomy" id="3408580"/>
    <lineage>
        <taxon>Bacteria</taxon>
        <taxon>Bacillati</taxon>
        <taxon>Bacillota</taxon>
        <taxon>Clostridia</taxon>
        <taxon>Peptostreptococcales</taxon>
        <taxon>Anaerovoracaceae</taxon>
        <taxon>Anoxybacterium</taxon>
    </lineage>
</organism>